<dbReference type="Proteomes" id="UP001623661">
    <property type="component" value="Unassembled WGS sequence"/>
</dbReference>
<sequence length="226" mass="26310">MMKTSDIYIDINNTNKSNSNPNKEDTVIPSPDLVAKTNRFYKIPVFLSHPASTTINNLQIQFLIRLMDELKKELFFPRALPNTEQYPESTMTSIRRMIYSSFGLVTLNLARFKVKVIDTNEASVYKNNIGQEYWTGSYFSFIEPAMAYQYGLPQLFITESSVSNQDVYEVGSILPFRALVWDSSKGIDYFFNSIEWKEMLQNWTAEVRKGYYTKTQPHFEYIGENQ</sequence>
<name>A0ABW8TVF8_9CLOT</name>
<organism evidence="1 2">
    <name type="scientific">Candidatus Clostridium radicumherbarum</name>
    <dbReference type="NCBI Taxonomy" id="3381662"/>
    <lineage>
        <taxon>Bacteria</taxon>
        <taxon>Bacillati</taxon>
        <taxon>Bacillota</taxon>
        <taxon>Clostridia</taxon>
        <taxon>Eubacteriales</taxon>
        <taxon>Clostridiaceae</taxon>
        <taxon>Clostridium</taxon>
    </lineage>
</organism>
<keyword evidence="2" id="KW-1185">Reference proteome</keyword>
<dbReference type="EMBL" id="JBJHZY010000003">
    <property type="protein sequence ID" value="MFL0269344.1"/>
    <property type="molecule type" value="Genomic_DNA"/>
</dbReference>
<evidence type="ECO:0000313" key="1">
    <source>
        <dbReference type="EMBL" id="MFL0269344.1"/>
    </source>
</evidence>
<gene>
    <name evidence="1" type="ORF">ACJDUH_14745</name>
</gene>
<reference evidence="1 2" key="1">
    <citation type="submission" date="2024-11" db="EMBL/GenBank/DDBJ databases">
        <authorList>
            <person name="Heng Y.C."/>
            <person name="Lim A.C.H."/>
            <person name="Lee J.K.Y."/>
            <person name="Kittelmann S."/>
        </authorList>
    </citation>
    <scope>NUCLEOTIDE SEQUENCE [LARGE SCALE GENOMIC DNA]</scope>
    <source>
        <strain evidence="1 2">WILCCON 0202</strain>
    </source>
</reference>
<dbReference type="RefSeq" id="WP_406765969.1">
    <property type="nucleotide sequence ID" value="NZ_JBJHZY010000003.1"/>
</dbReference>
<proteinExistence type="predicted"/>
<comment type="caution">
    <text evidence="1">The sequence shown here is derived from an EMBL/GenBank/DDBJ whole genome shotgun (WGS) entry which is preliminary data.</text>
</comment>
<evidence type="ECO:0000313" key="2">
    <source>
        <dbReference type="Proteomes" id="UP001623661"/>
    </source>
</evidence>
<protein>
    <submittedName>
        <fullName evidence="1">Uncharacterized protein</fullName>
    </submittedName>
</protein>
<accession>A0ABW8TVF8</accession>